<comment type="caution">
    <text evidence="1">The sequence shown here is derived from an EMBL/GenBank/DDBJ whole genome shotgun (WGS) entry which is preliminary data.</text>
</comment>
<evidence type="ECO:0000313" key="1">
    <source>
        <dbReference type="EMBL" id="RCU45677.1"/>
    </source>
</evidence>
<protein>
    <submittedName>
        <fullName evidence="1">Uncharacterized protein</fullName>
    </submittedName>
</protein>
<dbReference type="OrthoDB" id="6636845at2"/>
<accession>A0A368N516</accession>
<dbReference type="AlphaFoldDB" id="A0A368N516"/>
<dbReference type="EMBL" id="QPID01000009">
    <property type="protein sequence ID" value="RCU45677.1"/>
    <property type="molecule type" value="Genomic_DNA"/>
</dbReference>
<dbReference type="RefSeq" id="WP_114339127.1">
    <property type="nucleotide sequence ID" value="NZ_QPID01000009.1"/>
</dbReference>
<organism evidence="1 2">
    <name type="scientific">Corallincola holothuriorum</name>
    <dbReference type="NCBI Taxonomy" id="2282215"/>
    <lineage>
        <taxon>Bacteria</taxon>
        <taxon>Pseudomonadati</taxon>
        <taxon>Pseudomonadota</taxon>
        <taxon>Gammaproteobacteria</taxon>
        <taxon>Alteromonadales</taxon>
        <taxon>Psychromonadaceae</taxon>
        <taxon>Corallincola</taxon>
    </lineage>
</organism>
<keyword evidence="2" id="KW-1185">Reference proteome</keyword>
<sequence>MADLLWVKMPSSWVTDEKLASSFSSKASVSKDIAALKIFLYMCLFANPIKRRRVTSPVFYLPERLMRFEEVTQAEAQLTYDDICEGCSLSRKLVRDGLRKLIEIRLVVKEGTTRKIRYVVQGSLDSGWAKLPKRELIKLDNKVAAFHAIKNRYEHERNALKLFIYLLTVRTNRFKHIDVSRNAISKATGIDLYQIDDSLGFLQGIGLIEDIKSKGYLARASQHSEGYKLHRYFLVGSAGLVGKGGDVNDVIIDIPD</sequence>
<name>A0A368N516_9GAMM</name>
<evidence type="ECO:0000313" key="2">
    <source>
        <dbReference type="Proteomes" id="UP000252558"/>
    </source>
</evidence>
<gene>
    <name evidence="1" type="ORF">DU002_14550</name>
</gene>
<reference evidence="1 2" key="1">
    <citation type="submission" date="2018-07" db="EMBL/GenBank/DDBJ databases">
        <title>Corallincola holothuriorum sp. nov., a new facultative anaerobe isolated from sea cucumber Apostichopus japonicus.</title>
        <authorList>
            <person name="Xia H."/>
        </authorList>
    </citation>
    <scope>NUCLEOTIDE SEQUENCE [LARGE SCALE GENOMIC DNA]</scope>
    <source>
        <strain evidence="1 2">C4</strain>
    </source>
</reference>
<proteinExistence type="predicted"/>
<dbReference type="Proteomes" id="UP000252558">
    <property type="component" value="Unassembled WGS sequence"/>
</dbReference>